<evidence type="ECO:0000313" key="1">
    <source>
        <dbReference type="EMBL" id="KAF2615780.1"/>
    </source>
</evidence>
<protein>
    <submittedName>
        <fullName evidence="1">Uncharacterized protein</fullName>
    </submittedName>
</protein>
<reference evidence="1" key="1">
    <citation type="submission" date="2019-12" db="EMBL/GenBank/DDBJ databases">
        <title>Genome sequencing and annotation of Brassica cretica.</title>
        <authorList>
            <person name="Studholme D.J."/>
            <person name="Sarris P.F."/>
        </authorList>
    </citation>
    <scope>NUCLEOTIDE SEQUENCE</scope>
    <source>
        <strain evidence="1">PFS-102/07</strain>
        <tissue evidence="1">Leaf</tissue>
    </source>
</reference>
<name>A0A8S9M6T0_BRACR</name>
<sequence>MSKTVRSLGSDLVRAGSVATYRPNERFGRSWVGRYEWLCRSLRRTDSFAGRSLRSDLPSGLVGGYVATDRMAWSVAT</sequence>
<accession>A0A8S9M6T0</accession>
<organism evidence="1">
    <name type="scientific">Brassica cretica</name>
    <name type="common">Mustard</name>
    <dbReference type="NCBI Taxonomy" id="69181"/>
    <lineage>
        <taxon>Eukaryota</taxon>
        <taxon>Viridiplantae</taxon>
        <taxon>Streptophyta</taxon>
        <taxon>Embryophyta</taxon>
        <taxon>Tracheophyta</taxon>
        <taxon>Spermatophyta</taxon>
        <taxon>Magnoliopsida</taxon>
        <taxon>eudicotyledons</taxon>
        <taxon>Gunneridae</taxon>
        <taxon>Pentapetalae</taxon>
        <taxon>rosids</taxon>
        <taxon>malvids</taxon>
        <taxon>Brassicales</taxon>
        <taxon>Brassicaceae</taxon>
        <taxon>Brassiceae</taxon>
        <taxon>Brassica</taxon>
    </lineage>
</organism>
<dbReference type="EMBL" id="QGKY02000089">
    <property type="protein sequence ID" value="KAF2615780.1"/>
    <property type="molecule type" value="Genomic_DNA"/>
</dbReference>
<dbReference type="AlphaFoldDB" id="A0A8S9M6T0"/>
<proteinExistence type="predicted"/>
<gene>
    <name evidence="1" type="ORF">F2Q70_00013162</name>
</gene>
<comment type="caution">
    <text evidence="1">The sequence shown here is derived from an EMBL/GenBank/DDBJ whole genome shotgun (WGS) entry which is preliminary data.</text>
</comment>